<dbReference type="InterPro" id="IPR036390">
    <property type="entry name" value="WH_DNA-bd_sf"/>
</dbReference>
<evidence type="ECO:0000259" key="2">
    <source>
        <dbReference type="PROSITE" id="PS50995"/>
    </source>
</evidence>
<organism evidence="3 4">
    <name type="scientific">Edaphobacter acidisoli</name>
    <dbReference type="NCBI Taxonomy" id="2040573"/>
    <lineage>
        <taxon>Bacteria</taxon>
        <taxon>Pseudomonadati</taxon>
        <taxon>Acidobacteriota</taxon>
        <taxon>Terriglobia</taxon>
        <taxon>Terriglobales</taxon>
        <taxon>Acidobacteriaceae</taxon>
        <taxon>Edaphobacter</taxon>
    </lineage>
</organism>
<dbReference type="PRINTS" id="PR00598">
    <property type="entry name" value="HTHMARR"/>
</dbReference>
<evidence type="ECO:0000313" key="3">
    <source>
        <dbReference type="EMBL" id="GGA71328.1"/>
    </source>
</evidence>
<reference evidence="3" key="2">
    <citation type="submission" date="2020-09" db="EMBL/GenBank/DDBJ databases">
        <authorList>
            <person name="Sun Q."/>
            <person name="Zhou Y."/>
        </authorList>
    </citation>
    <scope>NUCLEOTIDE SEQUENCE</scope>
    <source>
        <strain evidence="3">CGMCC 1.15447</strain>
    </source>
</reference>
<gene>
    <name evidence="3" type="ORF">GCM10011507_23740</name>
</gene>
<dbReference type="PANTHER" id="PTHR33164:SF106">
    <property type="entry name" value="TRANSCRIPTIONAL REGULATORY PROTEIN"/>
    <property type="match status" value="1"/>
</dbReference>
<name>A0A916RXB2_9BACT</name>
<dbReference type="Pfam" id="PF12802">
    <property type="entry name" value="MarR_2"/>
    <property type="match status" value="1"/>
</dbReference>
<dbReference type="AlphaFoldDB" id="A0A916RXB2"/>
<dbReference type="InterPro" id="IPR039422">
    <property type="entry name" value="MarR/SlyA-like"/>
</dbReference>
<dbReference type="EMBL" id="BMJB01000001">
    <property type="protein sequence ID" value="GGA71328.1"/>
    <property type="molecule type" value="Genomic_DNA"/>
</dbReference>
<feature type="domain" description="HTH marR-type" evidence="2">
    <location>
        <begin position="1"/>
        <end position="145"/>
    </location>
</feature>
<dbReference type="SUPFAM" id="SSF46785">
    <property type="entry name" value="Winged helix' DNA-binding domain"/>
    <property type="match status" value="1"/>
</dbReference>
<feature type="region of interest" description="Disordered" evidence="1">
    <location>
        <begin position="150"/>
        <end position="186"/>
    </location>
</feature>
<dbReference type="PANTHER" id="PTHR33164">
    <property type="entry name" value="TRANSCRIPTIONAL REGULATOR, MARR FAMILY"/>
    <property type="match status" value="1"/>
</dbReference>
<evidence type="ECO:0000256" key="1">
    <source>
        <dbReference type="SAM" id="MobiDB-lite"/>
    </source>
</evidence>
<dbReference type="GO" id="GO:0006950">
    <property type="term" value="P:response to stress"/>
    <property type="evidence" value="ECO:0007669"/>
    <property type="project" value="TreeGrafter"/>
</dbReference>
<proteinExistence type="predicted"/>
<dbReference type="PROSITE" id="PS50995">
    <property type="entry name" value="HTH_MARR_2"/>
    <property type="match status" value="1"/>
</dbReference>
<keyword evidence="4" id="KW-1185">Reference proteome</keyword>
<dbReference type="RefSeq" id="WP_188759460.1">
    <property type="nucleotide sequence ID" value="NZ_BMJB01000001.1"/>
</dbReference>
<dbReference type="Proteomes" id="UP000648801">
    <property type="component" value="Unassembled WGS sequence"/>
</dbReference>
<dbReference type="GO" id="GO:0003700">
    <property type="term" value="F:DNA-binding transcription factor activity"/>
    <property type="evidence" value="ECO:0007669"/>
    <property type="project" value="InterPro"/>
</dbReference>
<evidence type="ECO:0000313" key="4">
    <source>
        <dbReference type="Proteomes" id="UP000648801"/>
    </source>
</evidence>
<comment type="caution">
    <text evidence="3">The sequence shown here is derived from an EMBL/GenBank/DDBJ whole genome shotgun (WGS) entry which is preliminary data.</text>
</comment>
<accession>A0A916RXB2</accession>
<dbReference type="SMART" id="SM00347">
    <property type="entry name" value="HTH_MARR"/>
    <property type="match status" value="1"/>
</dbReference>
<sequence>MATKSSENRANLHAAFVVQIRQFIAGTILFNQRVADQVGFSLTDMQCINVLEILGPATPGRLAVCTGLTTGGVTVMLDRLEKAGYIKREANPDDRRSVLVRVNPKKLEKINSYYDGINQRLGAFLSTVPEEELESVVRFFAEMNSIRTSEADARGAGRASDVGSAAEAGKRARRSAVSARAGTRES</sequence>
<dbReference type="InterPro" id="IPR000835">
    <property type="entry name" value="HTH_MarR-typ"/>
</dbReference>
<dbReference type="InterPro" id="IPR036388">
    <property type="entry name" value="WH-like_DNA-bd_sf"/>
</dbReference>
<feature type="compositionally biased region" description="Low complexity" evidence="1">
    <location>
        <begin position="175"/>
        <end position="186"/>
    </location>
</feature>
<reference evidence="3" key="1">
    <citation type="journal article" date="2014" name="Int. J. Syst. Evol. Microbiol.">
        <title>Complete genome sequence of Corynebacterium casei LMG S-19264T (=DSM 44701T), isolated from a smear-ripened cheese.</title>
        <authorList>
            <consortium name="US DOE Joint Genome Institute (JGI-PGF)"/>
            <person name="Walter F."/>
            <person name="Albersmeier A."/>
            <person name="Kalinowski J."/>
            <person name="Ruckert C."/>
        </authorList>
    </citation>
    <scope>NUCLEOTIDE SEQUENCE</scope>
    <source>
        <strain evidence="3">CGMCC 1.15447</strain>
    </source>
</reference>
<dbReference type="Gene3D" id="1.10.10.10">
    <property type="entry name" value="Winged helix-like DNA-binding domain superfamily/Winged helix DNA-binding domain"/>
    <property type="match status" value="1"/>
</dbReference>
<protein>
    <recommendedName>
        <fullName evidence="2">HTH marR-type domain-containing protein</fullName>
    </recommendedName>
</protein>